<evidence type="ECO:0000313" key="3">
    <source>
        <dbReference type="Proteomes" id="UP000765509"/>
    </source>
</evidence>
<gene>
    <name evidence="2" type="ORF">O181_019584</name>
</gene>
<evidence type="ECO:0000313" key="2">
    <source>
        <dbReference type="EMBL" id="MBW0479869.1"/>
    </source>
</evidence>
<protein>
    <submittedName>
        <fullName evidence="2">Uncharacterized protein</fullName>
    </submittedName>
</protein>
<feature type="compositionally biased region" description="Polar residues" evidence="1">
    <location>
        <begin position="95"/>
        <end position="104"/>
    </location>
</feature>
<proteinExistence type="predicted"/>
<accession>A0A9Q3C9T9</accession>
<organism evidence="2 3">
    <name type="scientific">Austropuccinia psidii MF-1</name>
    <dbReference type="NCBI Taxonomy" id="1389203"/>
    <lineage>
        <taxon>Eukaryota</taxon>
        <taxon>Fungi</taxon>
        <taxon>Dikarya</taxon>
        <taxon>Basidiomycota</taxon>
        <taxon>Pucciniomycotina</taxon>
        <taxon>Pucciniomycetes</taxon>
        <taxon>Pucciniales</taxon>
        <taxon>Sphaerophragmiaceae</taxon>
        <taxon>Austropuccinia</taxon>
    </lineage>
</organism>
<keyword evidence="3" id="KW-1185">Reference proteome</keyword>
<dbReference type="AlphaFoldDB" id="A0A9Q3C9T9"/>
<dbReference type="EMBL" id="AVOT02005749">
    <property type="protein sequence ID" value="MBW0479869.1"/>
    <property type="molecule type" value="Genomic_DNA"/>
</dbReference>
<sequence length="104" mass="12164">MNQLGLQVWFPNIEDSSSLYNSSHWVSELTTFQELASTLPYAYLNIDPRMAVNTNFLIQGYNHFLHYLIINKYKKELKQEGNNSKEAAHKRISKNQEWVSTNLV</sequence>
<reference evidence="2" key="1">
    <citation type="submission" date="2021-03" db="EMBL/GenBank/DDBJ databases">
        <title>Draft genome sequence of rust myrtle Austropuccinia psidii MF-1, a brazilian biotype.</title>
        <authorList>
            <person name="Quecine M.C."/>
            <person name="Pachon D.M.R."/>
            <person name="Bonatelli M.L."/>
            <person name="Correr F.H."/>
            <person name="Franceschini L.M."/>
            <person name="Leite T.F."/>
            <person name="Margarido G.R.A."/>
            <person name="Almeida C.A."/>
            <person name="Ferrarezi J.A."/>
            <person name="Labate C.A."/>
        </authorList>
    </citation>
    <scope>NUCLEOTIDE SEQUENCE</scope>
    <source>
        <strain evidence="2">MF-1</strain>
    </source>
</reference>
<dbReference type="OrthoDB" id="3056461at2759"/>
<name>A0A9Q3C9T9_9BASI</name>
<comment type="caution">
    <text evidence="2">The sequence shown here is derived from an EMBL/GenBank/DDBJ whole genome shotgun (WGS) entry which is preliminary data.</text>
</comment>
<evidence type="ECO:0000256" key="1">
    <source>
        <dbReference type="SAM" id="MobiDB-lite"/>
    </source>
</evidence>
<dbReference type="Proteomes" id="UP000765509">
    <property type="component" value="Unassembled WGS sequence"/>
</dbReference>
<feature type="region of interest" description="Disordered" evidence="1">
    <location>
        <begin position="81"/>
        <end position="104"/>
    </location>
</feature>